<dbReference type="GO" id="GO:0016740">
    <property type="term" value="F:transferase activity"/>
    <property type="evidence" value="ECO:0007669"/>
    <property type="project" value="UniProtKB-KW"/>
</dbReference>
<feature type="domain" description="ThuA-like" evidence="1">
    <location>
        <begin position="2"/>
        <end position="209"/>
    </location>
</feature>
<reference evidence="2 3" key="1">
    <citation type="submission" date="2020-08" db="EMBL/GenBank/DDBJ databases">
        <title>Genomic Encyclopedia of Type Strains, Phase IV (KMG-IV): sequencing the most valuable type-strain genomes for metagenomic binning, comparative biology and taxonomic classification.</title>
        <authorList>
            <person name="Goeker M."/>
        </authorList>
    </citation>
    <scope>NUCLEOTIDE SEQUENCE [LARGE SCALE GENOMIC DNA]</scope>
    <source>
        <strain evidence="2 3">DSM 105137</strain>
    </source>
</reference>
<dbReference type="Gene3D" id="3.40.50.880">
    <property type="match status" value="1"/>
</dbReference>
<evidence type="ECO:0000259" key="1">
    <source>
        <dbReference type="Pfam" id="PF06283"/>
    </source>
</evidence>
<organism evidence="2 3">
    <name type="scientific">Neolewinella aquimaris</name>
    <dbReference type="NCBI Taxonomy" id="1835722"/>
    <lineage>
        <taxon>Bacteria</taxon>
        <taxon>Pseudomonadati</taxon>
        <taxon>Bacteroidota</taxon>
        <taxon>Saprospiria</taxon>
        <taxon>Saprospirales</taxon>
        <taxon>Lewinellaceae</taxon>
        <taxon>Neolewinella</taxon>
    </lineage>
</organism>
<dbReference type="EMBL" id="JACIFF010000002">
    <property type="protein sequence ID" value="MBB4078577.1"/>
    <property type="molecule type" value="Genomic_DNA"/>
</dbReference>
<dbReference type="InterPro" id="IPR029062">
    <property type="entry name" value="Class_I_gatase-like"/>
</dbReference>
<dbReference type="SUPFAM" id="SSF52317">
    <property type="entry name" value="Class I glutamine amidotransferase-like"/>
    <property type="match status" value="1"/>
</dbReference>
<proteinExistence type="predicted"/>
<accession>A0A840E5X0</accession>
<protein>
    <submittedName>
        <fullName evidence="2">Type 1 glutamine amidotransferase</fullName>
    </submittedName>
</protein>
<gene>
    <name evidence="2" type="ORF">GGR28_001190</name>
</gene>
<dbReference type="AlphaFoldDB" id="A0A840E5X0"/>
<dbReference type="InterPro" id="IPR029010">
    <property type="entry name" value="ThuA-like"/>
</dbReference>
<dbReference type="PANTHER" id="PTHR40469:SF2">
    <property type="entry name" value="GALACTOSE-BINDING DOMAIN-LIKE SUPERFAMILY PROTEIN"/>
    <property type="match status" value="1"/>
</dbReference>
<sequence length="225" mass="25487">MFSKTAGFRHASIEAGQEMFRKLAAEKQFAVEFTEDAAEVFNQEGLSKFNVVVFLSTTGDILNEEQQRALEQFMEAGGNWMGIHAAADTEYDWPWYNKLVGAYFLSHPKGQPQATIVVEDHNHPSTAFLGDEWVRKDEWYNYKSIQDDFTTLLRLDESSYEGGKNGADHPIAWYKPIGNGRMFYTGLGHTDASYSEPEFVSHISGALDYLFGNNKRVKFADLASR</sequence>
<evidence type="ECO:0000313" key="3">
    <source>
        <dbReference type="Proteomes" id="UP000576209"/>
    </source>
</evidence>
<dbReference type="Proteomes" id="UP000576209">
    <property type="component" value="Unassembled WGS sequence"/>
</dbReference>
<comment type="caution">
    <text evidence="2">The sequence shown here is derived from an EMBL/GenBank/DDBJ whole genome shotgun (WGS) entry which is preliminary data.</text>
</comment>
<dbReference type="PANTHER" id="PTHR40469">
    <property type="entry name" value="SECRETED GLYCOSYL HYDROLASE"/>
    <property type="match status" value="1"/>
</dbReference>
<keyword evidence="2" id="KW-0315">Glutamine amidotransferase</keyword>
<evidence type="ECO:0000313" key="2">
    <source>
        <dbReference type="EMBL" id="MBB4078577.1"/>
    </source>
</evidence>
<keyword evidence="3" id="KW-1185">Reference proteome</keyword>
<name>A0A840E5X0_9BACT</name>
<dbReference type="Pfam" id="PF06283">
    <property type="entry name" value="ThuA"/>
    <property type="match status" value="1"/>
</dbReference>
<keyword evidence="2" id="KW-0808">Transferase</keyword>